<dbReference type="Pfam" id="PF04494">
    <property type="entry name" value="TFIID_NTD2"/>
    <property type="match status" value="1"/>
</dbReference>
<dbReference type="EMBL" id="JAWDEY010000036">
    <property type="protein sequence ID" value="KAK6587657.1"/>
    <property type="molecule type" value="Genomic_DNA"/>
</dbReference>
<dbReference type="PROSITE" id="PS00678">
    <property type="entry name" value="WD_REPEATS_1"/>
    <property type="match status" value="1"/>
</dbReference>
<comment type="subcellular location">
    <subcellularLocation>
        <location evidence="1">Nucleus</location>
    </subcellularLocation>
</comment>
<dbReference type="AlphaFoldDB" id="A0AAV9XSQ7"/>
<evidence type="ECO:0000256" key="3">
    <source>
        <dbReference type="ARBA" id="ARBA00022737"/>
    </source>
</evidence>
<feature type="domain" description="TFIID subunit TAF5 NTD2" evidence="6">
    <location>
        <begin position="125"/>
        <end position="250"/>
    </location>
</feature>
<evidence type="ECO:0000259" key="6">
    <source>
        <dbReference type="Pfam" id="PF04494"/>
    </source>
</evidence>
<dbReference type="Gene3D" id="2.130.10.10">
    <property type="entry name" value="YVTN repeat-like/Quinoprotein amine dehydrogenase"/>
    <property type="match status" value="2"/>
</dbReference>
<protein>
    <submittedName>
        <fullName evidence="7">Transcription factor TAF5p</fullName>
    </submittedName>
</protein>
<dbReference type="InterPro" id="IPR036322">
    <property type="entry name" value="WD40_repeat_dom_sf"/>
</dbReference>
<evidence type="ECO:0000313" key="7">
    <source>
        <dbReference type="EMBL" id="KAK6587657.1"/>
    </source>
</evidence>
<dbReference type="InterPro" id="IPR007582">
    <property type="entry name" value="TFIID_NTD2"/>
</dbReference>
<dbReference type="PANTHER" id="PTHR19879:SF9">
    <property type="entry name" value="TRANSCRIPTION INITIATION FACTOR TFIID SUBUNIT 5"/>
    <property type="match status" value="1"/>
</dbReference>
<dbReference type="Gene3D" id="1.25.40.500">
    <property type="entry name" value="TFIID subunit TAF5, NTD2 domain"/>
    <property type="match status" value="1"/>
</dbReference>
<proteinExistence type="predicted"/>
<feature type="repeat" description="WD" evidence="5">
    <location>
        <begin position="556"/>
        <end position="597"/>
    </location>
</feature>
<dbReference type="PROSITE" id="PS50082">
    <property type="entry name" value="WD_REPEATS_2"/>
    <property type="match status" value="1"/>
</dbReference>
<evidence type="ECO:0000256" key="4">
    <source>
        <dbReference type="ARBA" id="ARBA00023242"/>
    </source>
</evidence>
<dbReference type="InterPro" id="IPR001680">
    <property type="entry name" value="WD40_rpt"/>
</dbReference>
<keyword evidence="8" id="KW-1185">Reference proteome</keyword>
<dbReference type="PROSITE" id="PS50294">
    <property type="entry name" value="WD_REPEATS_REGION"/>
    <property type="match status" value="1"/>
</dbReference>
<gene>
    <name evidence="7" type="ORF">RS030_81380</name>
</gene>
<evidence type="ECO:0000256" key="2">
    <source>
        <dbReference type="ARBA" id="ARBA00022574"/>
    </source>
</evidence>
<dbReference type="InterPro" id="IPR037264">
    <property type="entry name" value="TFIID_NTD2_sf"/>
</dbReference>
<keyword evidence="4" id="KW-0539">Nucleus</keyword>
<dbReference type="Proteomes" id="UP001311799">
    <property type="component" value="Unassembled WGS sequence"/>
</dbReference>
<name>A0AAV9XSQ7_9CRYT</name>
<dbReference type="PANTHER" id="PTHR19879">
    <property type="entry name" value="TRANSCRIPTION INITIATION FACTOR TFIID"/>
    <property type="match status" value="1"/>
</dbReference>
<keyword evidence="3" id="KW-0677">Repeat</keyword>
<evidence type="ECO:0000313" key="8">
    <source>
        <dbReference type="Proteomes" id="UP001311799"/>
    </source>
</evidence>
<accession>A0AAV9XSQ7</accession>
<organism evidence="7 8">
    <name type="scientific">Cryptosporidium xiaoi</name>
    <dbReference type="NCBI Taxonomy" id="659607"/>
    <lineage>
        <taxon>Eukaryota</taxon>
        <taxon>Sar</taxon>
        <taxon>Alveolata</taxon>
        <taxon>Apicomplexa</taxon>
        <taxon>Conoidasida</taxon>
        <taxon>Coccidia</taxon>
        <taxon>Eucoccidiorida</taxon>
        <taxon>Eimeriorina</taxon>
        <taxon>Cryptosporidiidae</taxon>
        <taxon>Cryptosporidium</taxon>
    </lineage>
</organism>
<comment type="caution">
    <text evidence="7">The sequence shown here is derived from an EMBL/GenBank/DDBJ whole genome shotgun (WGS) entry which is preliminary data.</text>
</comment>
<sequence>MNNNQLIQGNVSLNGCQRQGPIRTQVPFDFMSSQSTSYCNQVLNTQNVMKTIIPETQNSEKNQLNISQIFSYLKNNDYIVTVEALLSEINEKRKRYKHSFLEKEEYNFEEHVEEYRRLSVISDKVLSEKYLRFRDWTLNSISSVREELLSICFFLFIKIYFILLRRKGEGFHKKFFNKFADDFAYSRYREIVSLLRVSDEIEKIKKIDLLKPYVESKFHIILRPMAISLLNSYLLTNEETTIINIIQEKLVIHMHTNYNKQALNNEKEKDALKLSKEVGVFQIGELYTEDSLSFEVITNNQRNSEKKEPQNVKDNQKFADLPLFGRSIGLSQSTYKWGLLPENFSDIIPKESEFKKLKGNRLDNEVTEEIKGPNEIDFLPINDSSNPFTIGYKKHLFNEISNRHFLDSNNYPSIITNNLDYINFNEIIDMNVSHNHVFGAFCTEDGCIQVYDMRNRDKKINPAWIHRNRVQCIRFHPWNPEFILSGGLDSKINLSIITKDRSEKSLAQLVTYSGHSSNNCIWDINWDDYGVSFISGSSDRTARLWCTSRTFPIRIFSGHLGDVMSVSIHPNSSIVSTGGSDGQVILWDVRTGKKEGVIYNSKVTPGIVNQVKFGHNGYFLASSTIFDPITKKNSKCELNVPIWDIRKLGKNTIQYYQLCKLPTKVTNINGKVFIKSLDFSYGSRILASVTNNSIVSLWDTNVETCLGQPLKTNTELYSTSLYKIKDSSSKSLKFLPSNLLSVSSVKINPKY</sequence>
<dbReference type="GO" id="GO:0005634">
    <property type="term" value="C:nucleus"/>
    <property type="evidence" value="ECO:0007669"/>
    <property type="project" value="UniProtKB-SubCell"/>
</dbReference>
<evidence type="ECO:0000256" key="1">
    <source>
        <dbReference type="ARBA" id="ARBA00004123"/>
    </source>
</evidence>
<keyword evidence="2 5" id="KW-0853">WD repeat</keyword>
<dbReference type="Pfam" id="PF00400">
    <property type="entry name" value="WD40"/>
    <property type="match status" value="2"/>
</dbReference>
<dbReference type="SUPFAM" id="SSF160897">
    <property type="entry name" value="Taf5 N-terminal domain-like"/>
    <property type="match status" value="1"/>
</dbReference>
<evidence type="ECO:0000256" key="5">
    <source>
        <dbReference type="PROSITE-ProRule" id="PRU00221"/>
    </source>
</evidence>
<dbReference type="SMART" id="SM00320">
    <property type="entry name" value="WD40"/>
    <property type="match status" value="4"/>
</dbReference>
<reference evidence="7 8" key="1">
    <citation type="submission" date="2023-10" db="EMBL/GenBank/DDBJ databases">
        <title>Comparative genomics analysis reveals potential genetic determinants of host preference in Cryptosporidium xiaoi.</title>
        <authorList>
            <person name="Xiao L."/>
            <person name="Li J."/>
        </authorList>
    </citation>
    <scope>NUCLEOTIDE SEQUENCE [LARGE SCALE GENOMIC DNA]</scope>
    <source>
        <strain evidence="7 8">52996</strain>
    </source>
</reference>
<dbReference type="SUPFAM" id="SSF50978">
    <property type="entry name" value="WD40 repeat-like"/>
    <property type="match status" value="1"/>
</dbReference>
<dbReference type="InterPro" id="IPR019775">
    <property type="entry name" value="WD40_repeat_CS"/>
</dbReference>
<dbReference type="InterPro" id="IPR015943">
    <property type="entry name" value="WD40/YVTN_repeat-like_dom_sf"/>
</dbReference>